<gene>
    <name evidence="8" type="ORF">HCN44_008957</name>
</gene>
<dbReference type="Pfam" id="PF07782">
    <property type="entry name" value="DC_STAMP"/>
    <property type="match status" value="1"/>
</dbReference>
<keyword evidence="4 5" id="KW-0472">Membrane</keyword>
<dbReference type="PANTHER" id="PTHR21041">
    <property type="entry name" value="DENDRITIC CELL-SPECIFIC TRANSMEMBRANE PROTEIN"/>
    <property type="match status" value="1"/>
</dbReference>
<evidence type="ECO:0000256" key="1">
    <source>
        <dbReference type="ARBA" id="ARBA00004141"/>
    </source>
</evidence>
<dbReference type="Pfam" id="PF26039">
    <property type="entry name" value="Dcst2"/>
    <property type="match status" value="1"/>
</dbReference>
<name>A0A834XRP8_APHGI</name>
<keyword evidence="3 5" id="KW-1133">Transmembrane helix</keyword>
<comment type="subcellular location">
    <subcellularLocation>
        <location evidence="1">Membrane</location>
        <topology evidence="1">Multi-pass membrane protein</topology>
    </subcellularLocation>
</comment>
<feature type="domain" description="Dendritic cell-specific transmembrane protein-like" evidence="6">
    <location>
        <begin position="416"/>
        <end position="606"/>
    </location>
</feature>
<protein>
    <recommendedName>
        <fullName evidence="10">Gustatory receptor</fullName>
    </recommendedName>
</protein>
<accession>A0A834XRP8</accession>
<keyword evidence="9" id="KW-1185">Reference proteome</keyword>
<feature type="domain" description="E3 ubiquitin-protein ligase DCST1-like C-terminal" evidence="7">
    <location>
        <begin position="663"/>
        <end position="707"/>
    </location>
</feature>
<dbReference type="InterPro" id="IPR012858">
    <property type="entry name" value="DC_STAMP-like"/>
</dbReference>
<keyword evidence="2 5" id="KW-0812">Transmembrane</keyword>
<evidence type="ECO:0000259" key="7">
    <source>
        <dbReference type="Pfam" id="PF26037"/>
    </source>
</evidence>
<comment type="caution">
    <text evidence="8">The sequence shown here is derived from an EMBL/GenBank/DDBJ whole genome shotgun (WGS) entry which is preliminary data.</text>
</comment>
<feature type="transmembrane region" description="Helical" evidence="5">
    <location>
        <begin position="116"/>
        <end position="136"/>
    </location>
</feature>
<evidence type="ECO:0000313" key="9">
    <source>
        <dbReference type="Proteomes" id="UP000639338"/>
    </source>
</evidence>
<dbReference type="Proteomes" id="UP000639338">
    <property type="component" value="Unassembled WGS sequence"/>
</dbReference>
<evidence type="ECO:0000256" key="4">
    <source>
        <dbReference type="ARBA" id="ARBA00023136"/>
    </source>
</evidence>
<dbReference type="InterPro" id="IPR058842">
    <property type="entry name" value="DCST1_C"/>
</dbReference>
<dbReference type="PANTHER" id="PTHR21041:SF17">
    <property type="entry name" value="E3 UBIQUITIN-PROTEIN LIGASE DCST1"/>
    <property type="match status" value="1"/>
</dbReference>
<reference evidence="8 9" key="1">
    <citation type="submission" date="2020-08" db="EMBL/GenBank/DDBJ databases">
        <title>Aphidius gifuensis genome sequencing and assembly.</title>
        <authorList>
            <person name="Du Z."/>
        </authorList>
    </citation>
    <scope>NUCLEOTIDE SEQUENCE [LARGE SCALE GENOMIC DNA]</scope>
    <source>
        <strain evidence="8">YNYX2018</strain>
        <tissue evidence="8">Adults</tissue>
    </source>
</reference>
<organism evidence="8 9">
    <name type="scientific">Aphidius gifuensis</name>
    <name type="common">Parasitoid wasp</name>
    <dbReference type="NCBI Taxonomy" id="684658"/>
    <lineage>
        <taxon>Eukaryota</taxon>
        <taxon>Metazoa</taxon>
        <taxon>Ecdysozoa</taxon>
        <taxon>Arthropoda</taxon>
        <taxon>Hexapoda</taxon>
        <taxon>Insecta</taxon>
        <taxon>Pterygota</taxon>
        <taxon>Neoptera</taxon>
        <taxon>Endopterygota</taxon>
        <taxon>Hymenoptera</taxon>
        <taxon>Apocrita</taxon>
        <taxon>Ichneumonoidea</taxon>
        <taxon>Braconidae</taxon>
        <taxon>Aphidiinae</taxon>
        <taxon>Aphidius</taxon>
    </lineage>
</organism>
<evidence type="ECO:0008006" key="10">
    <source>
        <dbReference type="Google" id="ProtNLM"/>
    </source>
</evidence>
<dbReference type="GO" id="GO:0016020">
    <property type="term" value="C:membrane"/>
    <property type="evidence" value="ECO:0007669"/>
    <property type="project" value="UniProtKB-SubCell"/>
</dbReference>
<dbReference type="InterPro" id="IPR051856">
    <property type="entry name" value="CSR-E3_Ligase_Protein"/>
</dbReference>
<dbReference type="OrthoDB" id="5985669at2759"/>
<feature type="transmembrane region" description="Helical" evidence="5">
    <location>
        <begin position="560"/>
        <end position="581"/>
    </location>
</feature>
<proteinExistence type="predicted"/>
<feature type="transmembrane region" description="Helical" evidence="5">
    <location>
        <begin position="49"/>
        <end position="68"/>
    </location>
</feature>
<evidence type="ECO:0000256" key="2">
    <source>
        <dbReference type="ARBA" id="ARBA00022692"/>
    </source>
</evidence>
<dbReference type="Pfam" id="PF26037">
    <property type="entry name" value="zf-RING_DCST1_C"/>
    <property type="match status" value="1"/>
</dbReference>
<feature type="transmembrane region" description="Helical" evidence="5">
    <location>
        <begin position="80"/>
        <end position="104"/>
    </location>
</feature>
<evidence type="ECO:0000256" key="5">
    <source>
        <dbReference type="SAM" id="Phobius"/>
    </source>
</evidence>
<dbReference type="AlphaFoldDB" id="A0A834XRP8"/>
<sequence length="722" mass="84142">MPGYENINKFGNFIEKKSQHVLLKYIKLCPKLYHICFDPIGEHKKIRSLFGFFLGLILSIIFYITIIIDLEFDKYTTLVLGGIVIIMLSIGCASSIQVRCISILTIPVFFGRAGRAMLKALVLGYVIAGPIFNLTYNGKEVVRTFACSTQLTYNLTKTRFDLMFKPFQQAMKSMKSNANEVKDTLASVRDLMSPIVEEIEGEEEMKRLKEENDYLDALHDDTKTSDEIANKIRRKKNINGDSGQLYEAKYKEKIQLRCQQQLNRGVEKCRDMFSSAYDKCEETVSWIASWLLCWPMKLTFVCNIVQALGGDSICDPDGKVDLGIGQTYADLKETRNKLSGGFKDTIMQYKIKKPQLIIDLRGADDTAKAIMHDFNVRRQLFDSIMTIIKRCLAFVFLKIIISAQNYHDSYLTDIEHDNHYITTYFRKIDARRKMKNCVNILPLKKIEMSKFVDPYRFKQGQIEKRNLTGQTIKLILEMITATTFVLLDHLFFETLDLIRRHGYIKYTQAGHHDLSIDVRGTGFIASMIRNIVDSFNIKKRIKMVVSNSACLPRPSKLQNYIFIKIYGTYIAIWFMLFFGAYTQRLRRLICSYYYRKREKRRILYLYNETLRRRLRHFRFMKSRVKSQVRAQLLERDMDPWVALTLKLPKLFSWLRLFSFARFKCLICGEAEPRRNSKYHKCYTPGCLFIHCPECWRDVGGICFACAELPDSDSDSYDTNIQT</sequence>
<evidence type="ECO:0000259" key="6">
    <source>
        <dbReference type="Pfam" id="PF07782"/>
    </source>
</evidence>
<dbReference type="EMBL" id="JACMRX010000004">
    <property type="protein sequence ID" value="KAF7991586.1"/>
    <property type="molecule type" value="Genomic_DNA"/>
</dbReference>
<evidence type="ECO:0000313" key="8">
    <source>
        <dbReference type="EMBL" id="KAF7991586.1"/>
    </source>
</evidence>
<evidence type="ECO:0000256" key="3">
    <source>
        <dbReference type="ARBA" id="ARBA00022989"/>
    </source>
</evidence>